<protein>
    <submittedName>
        <fullName evidence="6">Putative Zn-dependent peptidase</fullName>
    </submittedName>
</protein>
<reference evidence="6 7" key="1">
    <citation type="submission" date="2018-03" db="EMBL/GenBank/DDBJ databases">
        <title>Phenotypic and genomic properties of Cyclonatronum proteinivorum gen. nov., sp. nov., a haloalkaliphilic bacteroidete from soda lakes possessing Na+-translocating rhodopsin.</title>
        <authorList>
            <person name="Toshchakov S.V."/>
            <person name="Korzhenkov A."/>
            <person name="Samarov N.I."/>
            <person name="Kublanov I.V."/>
            <person name="Muntyan M.S."/>
            <person name="Sorokin D.Y."/>
        </authorList>
    </citation>
    <scope>NUCLEOTIDE SEQUENCE [LARGE SCALE GENOMIC DNA]</scope>
    <source>
        <strain evidence="6 7">Omega</strain>
    </source>
</reference>
<dbReference type="PANTHER" id="PTHR11851:SF49">
    <property type="entry name" value="MITOCHONDRIAL-PROCESSING PEPTIDASE SUBUNIT ALPHA"/>
    <property type="match status" value="1"/>
</dbReference>
<dbReference type="GO" id="GO:0046872">
    <property type="term" value="F:metal ion binding"/>
    <property type="evidence" value="ECO:0007669"/>
    <property type="project" value="InterPro"/>
</dbReference>
<dbReference type="SUPFAM" id="SSF63411">
    <property type="entry name" value="LuxS/MPP-like metallohydrolase"/>
    <property type="match status" value="2"/>
</dbReference>
<dbReference type="PANTHER" id="PTHR11851">
    <property type="entry name" value="METALLOPROTEASE"/>
    <property type="match status" value="1"/>
</dbReference>
<feature type="domain" description="Peptidase M16 C-terminal" evidence="5">
    <location>
        <begin position="173"/>
        <end position="347"/>
    </location>
</feature>
<comment type="similarity">
    <text evidence="2 3">Belongs to the peptidase M16 family.</text>
</comment>
<sequence length="415" mass="47457">MTRYPQDTIQKTTLPNGLRIVTETIPSVRSISCGVWVKTGSRHESDREAGITHFLEHMLFKGTENRTAYDIVQTMESVGGFLNAFTSLEHTCYYTRCLDTEKERAIDVLSDMVLRSTFPPEEIEKEKKVVIEEMKMYRDSPEDYIFEIFNGLMFENHPLGRPILGFEHTVNAFDQQALKSYLAQRYNPANTVLSVAGNVDHDEIVTLATRYFTVDSSPYKPVEDLPLSTFVKQHKRVSRAIEQTHLVLGRRSLGINHANRYELLLANTLLSGGMSARLNQNIREKYGYCYSVASFNQAYHDTGLFGVYAGTDESYAEHVQQLIYDELVRLGTETVPDKELSEAKSQLKGKLLLGQENMSNRMTRLAKSELYFDRYISLDELVLHIDAVTSTEIRNFAQDFFNPEFFTETILVPES</sequence>
<dbReference type="OrthoDB" id="9811314at2"/>
<dbReference type="InterPro" id="IPR011249">
    <property type="entry name" value="Metalloenz_LuxS/M16"/>
</dbReference>
<evidence type="ECO:0000259" key="5">
    <source>
        <dbReference type="Pfam" id="PF05193"/>
    </source>
</evidence>
<dbReference type="InterPro" id="IPR011765">
    <property type="entry name" value="Pept_M16_N"/>
</dbReference>
<evidence type="ECO:0000313" key="6">
    <source>
        <dbReference type="EMBL" id="AXJ00946.1"/>
    </source>
</evidence>
<dbReference type="GO" id="GO:0004222">
    <property type="term" value="F:metalloendopeptidase activity"/>
    <property type="evidence" value="ECO:0007669"/>
    <property type="project" value="InterPro"/>
</dbReference>
<dbReference type="RefSeq" id="WP_114985741.1">
    <property type="nucleotide sequence ID" value="NZ_CP027806.1"/>
</dbReference>
<dbReference type="Pfam" id="PF05193">
    <property type="entry name" value="Peptidase_M16_C"/>
    <property type="match status" value="1"/>
</dbReference>
<evidence type="ECO:0000259" key="4">
    <source>
        <dbReference type="Pfam" id="PF00675"/>
    </source>
</evidence>
<evidence type="ECO:0000313" key="7">
    <source>
        <dbReference type="Proteomes" id="UP000254808"/>
    </source>
</evidence>
<dbReference type="Pfam" id="PF00675">
    <property type="entry name" value="Peptidase_M16"/>
    <property type="match status" value="1"/>
</dbReference>
<proteinExistence type="inferred from homology"/>
<dbReference type="KEGG" id="cprv:CYPRO_1695"/>
<dbReference type="EMBL" id="CP027806">
    <property type="protein sequence ID" value="AXJ00946.1"/>
    <property type="molecule type" value="Genomic_DNA"/>
</dbReference>
<dbReference type="FunFam" id="3.30.830.10:FF:000008">
    <property type="entry name" value="Mitochondrial-processing peptidase subunit beta"/>
    <property type="match status" value="1"/>
</dbReference>
<dbReference type="InterPro" id="IPR050361">
    <property type="entry name" value="MPP/UQCRC_Complex"/>
</dbReference>
<evidence type="ECO:0000256" key="3">
    <source>
        <dbReference type="RuleBase" id="RU004447"/>
    </source>
</evidence>
<feature type="domain" description="Peptidase M16 N-terminal" evidence="4">
    <location>
        <begin position="19"/>
        <end position="165"/>
    </location>
</feature>
<dbReference type="InterPro" id="IPR007863">
    <property type="entry name" value="Peptidase_M16_C"/>
</dbReference>
<dbReference type="Proteomes" id="UP000254808">
    <property type="component" value="Chromosome"/>
</dbReference>
<evidence type="ECO:0000256" key="2">
    <source>
        <dbReference type="ARBA" id="ARBA00007261"/>
    </source>
</evidence>
<comment type="cofactor">
    <cofactor evidence="1">
        <name>Zn(2+)</name>
        <dbReference type="ChEBI" id="CHEBI:29105"/>
    </cofactor>
</comment>
<keyword evidence="7" id="KW-1185">Reference proteome</keyword>
<evidence type="ECO:0000256" key="1">
    <source>
        <dbReference type="ARBA" id="ARBA00001947"/>
    </source>
</evidence>
<dbReference type="InterPro" id="IPR001431">
    <property type="entry name" value="Pept_M16_Zn_BS"/>
</dbReference>
<dbReference type="PROSITE" id="PS00143">
    <property type="entry name" value="INSULINASE"/>
    <property type="match status" value="1"/>
</dbReference>
<name>A0A345UKE4_9BACT</name>
<accession>A0A345UKE4</accession>
<organism evidence="6 7">
    <name type="scientific">Cyclonatronum proteinivorum</name>
    <dbReference type="NCBI Taxonomy" id="1457365"/>
    <lineage>
        <taxon>Bacteria</taxon>
        <taxon>Pseudomonadati</taxon>
        <taxon>Balneolota</taxon>
        <taxon>Balneolia</taxon>
        <taxon>Balneolales</taxon>
        <taxon>Cyclonatronaceae</taxon>
        <taxon>Cyclonatronum</taxon>
    </lineage>
</organism>
<gene>
    <name evidence="6" type="ORF">CYPRO_1695</name>
</gene>
<dbReference type="Gene3D" id="3.30.830.10">
    <property type="entry name" value="Metalloenzyme, LuxS/M16 peptidase-like"/>
    <property type="match status" value="2"/>
</dbReference>
<dbReference type="GO" id="GO:0006508">
    <property type="term" value="P:proteolysis"/>
    <property type="evidence" value="ECO:0007669"/>
    <property type="project" value="InterPro"/>
</dbReference>
<dbReference type="AlphaFoldDB" id="A0A345UKE4"/>